<reference evidence="3" key="1">
    <citation type="submission" date="2021-03" db="EMBL/GenBank/DDBJ databases">
        <title>Proteiniclasticum marinus sp. nov., isolated from tidal flat sediment.</title>
        <authorList>
            <person name="Namirimu T."/>
            <person name="Yang J.-A."/>
            <person name="Yang S.-H."/>
            <person name="Kim Y.-J."/>
            <person name="Kwon K.K."/>
        </authorList>
    </citation>
    <scope>NUCLEOTIDE SEQUENCE</scope>
    <source>
        <strain evidence="3">SCR006</strain>
    </source>
</reference>
<dbReference type="Proteomes" id="UP000664218">
    <property type="component" value="Unassembled WGS sequence"/>
</dbReference>
<keyword evidence="1 3" id="KW-0489">Methyltransferase</keyword>
<dbReference type="RefSeq" id="WP_207598224.1">
    <property type="nucleotide sequence ID" value="NZ_JAFNJU010000001.1"/>
</dbReference>
<dbReference type="GO" id="GO:0003676">
    <property type="term" value="F:nucleic acid binding"/>
    <property type="evidence" value="ECO:0007669"/>
    <property type="project" value="InterPro"/>
</dbReference>
<dbReference type="AlphaFoldDB" id="A0A939KI94"/>
<evidence type="ECO:0000313" key="3">
    <source>
        <dbReference type="EMBL" id="MBO1263716.1"/>
    </source>
</evidence>
<dbReference type="Pfam" id="PF03602">
    <property type="entry name" value="Cons_hypoth95"/>
    <property type="match status" value="1"/>
</dbReference>
<organism evidence="3 4">
    <name type="scientific">Proteiniclasticum aestuarii</name>
    <dbReference type="NCBI Taxonomy" id="2817862"/>
    <lineage>
        <taxon>Bacteria</taxon>
        <taxon>Bacillati</taxon>
        <taxon>Bacillota</taxon>
        <taxon>Clostridia</taxon>
        <taxon>Eubacteriales</taxon>
        <taxon>Clostridiaceae</taxon>
        <taxon>Proteiniclasticum</taxon>
    </lineage>
</organism>
<dbReference type="InterPro" id="IPR002052">
    <property type="entry name" value="DNA_methylase_N6_adenine_CS"/>
</dbReference>
<keyword evidence="2 3" id="KW-0808">Transferase</keyword>
<keyword evidence="4" id="KW-1185">Reference proteome</keyword>
<dbReference type="CDD" id="cd02440">
    <property type="entry name" value="AdoMet_MTases"/>
    <property type="match status" value="1"/>
</dbReference>
<dbReference type="InterPro" id="IPR029063">
    <property type="entry name" value="SAM-dependent_MTases_sf"/>
</dbReference>
<accession>A0A939KI94</accession>
<dbReference type="PIRSF" id="PIRSF004553">
    <property type="entry name" value="CHP00095"/>
    <property type="match status" value="1"/>
</dbReference>
<sequence>MRIISGTAKGRKLLSPRNEGRITQKGELRATRPTLDRVKVSMFNIIQYKIYGARVLDMFAGTGSLGLECASRGAQEVILTEKFKETYDILVENINLLGFRDSCSAYFKDCYEFIKSSGSKGEKFDIIFVDPPYLNNMVEESIRLIEKYDLLSENGVIVSKYDIDESVYRPDGKYELTDERKYGKTILGFYQLRI</sequence>
<dbReference type="PROSITE" id="PS00092">
    <property type="entry name" value="N6_MTASE"/>
    <property type="match status" value="1"/>
</dbReference>
<dbReference type="EMBL" id="JAFNJU010000001">
    <property type="protein sequence ID" value="MBO1263716.1"/>
    <property type="molecule type" value="Genomic_DNA"/>
</dbReference>
<dbReference type="NCBIfam" id="TIGR00095">
    <property type="entry name" value="16S rRNA (guanine(966)-N(2))-methyltransferase RsmD"/>
    <property type="match status" value="1"/>
</dbReference>
<dbReference type="SUPFAM" id="SSF53335">
    <property type="entry name" value="S-adenosyl-L-methionine-dependent methyltransferases"/>
    <property type="match status" value="1"/>
</dbReference>
<evidence type="ECO:0000256" key="2">
    <source>
        <dbReference type="ARBA" id="ARBA00022679"/>
    </source>
</evidence>
<proteinExistence type="predicted"/>
<dbReference type="PANTHER" id="PTHR43542">
    <property type="entry name" value="METHYLTRANSFERASE"/>
    <property type="match status" value="1"/>
</dbReference>
<name>A0A939KI94_9CLOT</name>
<dbReference type="GO" id="GO:0052913">
    <property type="term" value="F:16S rRNA (guanine(966)-N(2))-methyltransferase activity"/>
    <property type="evidence" value="ECO:0007669"/>
    <property type="project" value="UniProtKB-EC"/>
</dbReference>
<gene>
    <name evidence="3" type="primary">rsmD</name>
    <name evidence="3" type="ORF">J3A84_01495</name>
</gene>
<dbReference type="EC" id="2.1.1.171" evidence="3"/>
<dbReference type="Gene3D" id="3.40.50.150">
    <property type="entry name" value="Vaccinia Virus protein VP39"/>
    <property type="match status" value="1"/>
</dbReference>
<dbReference type="PANTHER" id="PTHR43542:SF1">
    <property type="entry name" value="METHYLTRANSFERASE"/>
    <property type="match status" value="1"/>
</dbReference>
<dbReference type="InterPro" id="IPR004398">
    <property type="entry name" value="RNA_MeTrfase_RsmD"/>
</dbReference>
<evidence type="ECO:0000256" key="1">
    <source>
        <dbReference type="ARBA" id="ARBA00022603"/>
    </source>
</evidence>
<comment type="caution">
    <text evidence="3">The sequence shown here is derived from an EMBL/GenBank/DDBJ whole genome shotgun (WGS) entry which is preliminary data.</text>
</comment>
<evidence type="ECO:0000313" key="4">
    <source>
        <dbReference type="Proteomes" id="UP000664218"/>
    </source>
</evidence>
<protein>
    <submittedName>
        <fullName evidence="3">16S rRNA (Guanine(966)-N(2))-methyltransferase RsmD</fullName>
        <ecNumber evidence="3">2.1.1.171</ecNumber>
    </submittedName>
</protein>